<dbReference type="Pfam" id="PF06808">
    <property type="entry name" value="DctM"/>
    <property type="match status" value="1"/>
</dbReference>
<dbReference type="NCBIfam" id="TIGR00786">
    <property type="entry name" value="dctM"/>
    <property type="match status" value="1"/>
</dbReference>
<keyword evidence="10" id="KW-1185">Reference proteome</keyword>
<dbReference type="InterPro" id="IPR004681">
    <property type="entry name" value="TRAP_DctM"/>
</dbReference>
<evidence type="ECO:0000313" key="9">
    <source>
        <dbReference type="EMBL" id="QNL43992.1"/>
    </source>
</evidence>
<dbReference type="GO" id="GO:0005886">
    <property type="term" value="C:plasma membrane"/>
    <property type="evidence" value="ECO:0007669"/>
    <property type="project" value="UniProtKB-SubCell"/>
</dbReference>
<evidence type="ECO:0000256" key="6">
    <source>
        <dbReference type="ARBA" id="ARBA00023136"/>
    </source>
</evidence>
<feature type="transmembrane region" description="Helical" evidence="7">
    <location>
        <begin position="396"/>
        <end position="420"/>
    </location>
</feature>
<proteinExistence type="predicted"/>
<feature type="transmembrane region" description="Helical" evidence="7">
    <location>
        <begin position="337"/>
        <end position="357"/>
    </location>
</feature>
<dbReference type="PANTHER" id="PTHR33362:SF2">
    <property type="entry name" value="TRAP TRANSPORTER LARGE PERMEASE PROTEIN"/>
    <property type="match status" value="1"/>
</dbReference>
<name>A0A7G9B361_9FIRM</name>
<dbReference type="Proteomes" id="UP000515960">
    <property type="component" value="Chromosome"/>
</dbReference>
<dbReference type="GO" id="GO:0022857">
    <property type="term" value="F:transmembrane transporter activity"/>
    <property type="evidence" value="ECO:0007669"/>
    <property type="project" value="TreeGrafter"/>
</dbReference>
<dbReference type="AlphaFoldDB" id="A0A7G9B361"/>
<dbReference type="EMBL" id="CP060490">
    <property type="protein sequence ID" value="QNL43992.1"/>
    <property type="molecule type" value="Genomic_DNA"/>
</dbReference>
<sequence length="421" mass="44140">MIAIILFALLFLLITLGVPVGFALGGATIAAMALFTNLDLSMVAAYAVSGIDSLPMMAIPFFILSGVIMSVGGLARRLVDVAASLVGWMVGGLGAVVSLASMFFGAISGSSMATVSCIGSIMVPQMQEKGYDLGYSAVFTACAGTIGAVIPPSIPLVVYGVCTGTSVGDLFVGGILPGILIGIGLIISNFLVCKKKGYKGEERKSLRQILKAVWEAKWALFAPVIILGGIYSGIFTPTEASVVAVVYSAVVALLIYREITLKDLYQAIVRTAVTNGVTTFLLGLSTGFAALLSFEQVTTALTAAITSFTDNKYIFLLLVNIVLLLVGCVIDNIPATTILAPMLLPAMMAFGVDPVTFGVFMTINLLIGLVTPPYGCSLFVASAVCGVKMGEMLKHIAVPLITLIICLLLTTYVPWLTIWFK</sequence>
<feature type="transmembrane region" description="Helical" evidence="7">
    <location>
        <begin position="240"/>
        <end position="256"/>
    </location>
</feature>
<comment type="subcellular location">
    <subcellularLocation>
        <location evidence="1">Cell inner membrane</location>
        <topology evidence="1">Multi-pass membrane protein</topology>
    </subcellularLocation>
</comment>
<feature type="domain" description="TRAP C4-dicarboxylate transport system permease DctM subunit" evidence="8">
    <location>
        <begin position="7"/>
        <end position="416"/>
    </location>
</feature>
<evidence type="ECO:0000256" key="5">
    <source>
        <dbReference type="ARBA" id="ARBA00022989"/>
    </source>
</evidence>
<dbReference type="RefSeq" id="WP_187332572.1">
    <property type="nucleotide sequence ID" value="NZ_CP060490.1"/>
</dbReference>
<feature type="transmembrane region" description="Helical" evidence="7">
    <location>
        <begin position="59"/>
        <end position="79"/>
    </location>
</feature>
<gene>
    <name evidence="9" type="ORF">H8790_11150</name>
</gene>
<dbReference type="InterPro" id="IPR010656">
    <property type="entry name" value="DctM"/>
</dbReference>
<dbReference type="KEGG" id="ohi:H8790_11150"/>
<feature type="transmembrane region" description="Helical" evidence="7">
    <location>
        <begin position="85"/>
        <end position="109"/>
    </location>
</feature>
<feature type="transmembrane region" description="Helical" evidence="7">
    <location>
        <begin position="130"/>
        <end position="150"/>
    </location>
</feature>
<feature type="transmembrane region" description="Helical" evidence="7">
    <location>
        <begin position="268"/>
        <end position="293"/>
    </location>
</feature>
<feature type="transmembrane region" description="Helical" evidence="7">
    <location>
        <begin position="213"/>
        <end position="234"/>
    </location>
</feature>
<keyword evidence="6 7" id="KW-0472">Membrane</keyword>
<evidence type="ECO:0000256" key="3">
    <source>
        <dbReference type="ARBA" id="ARBA00022519"/>
    </source>
</evidence>
<keyword evidence="3" id="KW-0997">Cell inner membrane</keyword>
<evidence type="ECO:0000256" key="2">
    <source>
        <dbReference type="ARBA" id="ARBA00022475"/>
    </source>
</evidence>
<evidence type="ECO:0000259" key="8">
    <source>
        <dbReference type="Pfam" id="PF06808"/>
    </source>
</evidence>
<evidence type="ECO:0000313" key="10">
    <source>
        <dbReference type="Proteomes" id="UP000515960"/>
    </source>
</evidence>
<feature type="transmembrane region" description="Helical" evidence="7">
    <location>
        <begin position="27"/>
        <end position="47"/>
    </location>
</feature>
<feature type="transmembrane region" description="Helical" evidence="7">
    <location>
        <begin position="313"/>
        <end position="330"/>
    </location>
</feature>
<keyword evidence="2" id="KW-1003">Cell membrane</keyword>
<organism evidence="9 10">
    <name type="scientific">Oscillibacter hominis</name>
    <dbReference type="NCBI Taxonomy" id="2763056"/>
    <lineage>
        <taxon>Bacteria</taxon>
        <taxon>Bacillati</taxon>
        <taxon>Bacillota</taxon>
        <taxon>Clostridia</taxon>
        <taxon>Eubacteriales</taxon>
        <taxon>Oscillospiraceae</taxon>
        <taxon>Oscillibacter</taxon>
    </lineage>
</organism>
<evidence type="ECO:0000256" key="7">
    <source>
        <dbReference type="SAM" id="Phobius"/>
    </source>
</evidence>
<evidence type="ECO:0000256" key="1">
    <source>
        <dbReference type="ARBA" id="ARBA00004429"/>
    </source>
</evidence>
<reference evidence="9 10" key="1">
    <citation type="submission" date="2020-08" db="EMBL/GenBank/DDBJ databases">
        <authorList>
            <person name="Liu C."/>
            <person name="Sun Q."/>
        </authorList>
    </citation>
    <scope>NUCLEOTIDE SEQUENCE [LARGE SCALE GENOMIC DNA]</scope>
    <source>
        <strain evidence="9 10">NSJ-62</strain>
    </source>
</reference>
<feature type="transmembrane region" description="Helical" evidence="7">
    <location>
        <begin position="170"/>
        <end position="192"/>
    </location>
</feature>
<keyword evidence="5 7" id="KW-1133">Transmembrane helix</keyword>
<feature type="transmembrane region" description="Helical" evidence="7">
    <location>
        <begin position="363"/>
        <end position="384"/>
    </location>
</feature>
<dbReference type="PIRSF" id="PIRSF006066">
    <property type="entry name" value="HI0050"/>
    <property type="match status" value="1"/>
</dbReference>
<accession>A0A7G9B361</accession>
<protein>
    <submittedName>
        <fullName evidence="9">TRAP transporter large permease</fullName>
    </submittedName>
</protein>
<dbReference type="PANTHER" id="PTHR33362">
    <property type="entry name" value="SIALIC ACID TRAP TRANSPORTER PERMEASE PROTEIN SIAT-RELATED"/>
    <property type="match status" value="1"/>
</dbReference>
<keyword evidence="4 7" id="KW-0812">Transmembrane</keyword>
<evidence type="ECO:0000256" key="4">
    <source>
        <dbReference type="ARBA" id="ARBA00022692"/>
    </source>
</evidence>